<name>A0A975YKY1_9PROT</name>
<dbReference type="EMBL" id="CP076448">
    <property type="protein sequence ID" value="QXM26260.1"/>
    <property type="molecule type" value="Genomic_DNA"/>
</dbReference>
<dbReference type="CDD" id="cd07719">
    <property type="entry name" value="arylsulfatase_AtsA-like_MBL-fold"/>
    <property type="match status" value="1"/>
</dbReference>
<dbReference type="InterPro" id="IPR044094">
    <property type="entry name" value="AtsA-like_MBL-fold"/>
</dbReference>
<evidence type="ECO:0000313" key="4">
    <source>
        <dbReference type="Proteomes" id="UP000694001"/>
    </source>
</evidence>
<protein>
    <submittedName>
        <fullName evidence="3">MBL fold metallo-hydrolase</fullName>
    </submittedName>
</protein>
<reference evidence="3" key="1">
    <citation type="submission" date="2021-06" db="EMBL/GenBank/DDBJ databases">
        <title>Elioraea tepida, sp. nov., a moderately thermophilic aerobic anoxygenic phototrophic bacterium isolated from an alkaline siliceous hot spring mat community in Yellowstone National Park, WY, USA.</title>
        <authorList>
            <person name="Saini M.K."/>
            <person name="Yoshida S."/>
            <person name="Sebastian A."/>
            <person name="Hirose S."/>
            <person name="Hara E."/>
            <person name="Tamaki H."/>
            <person name="Soulier N.T."/>
            <person name="Albert I."/>
            <person name="Hanada S."/>
            <person name="Bryant D.A."/>
            <person name="Tank M."/>
        </authorList>
    </citation>
    <scope>NUCLEOTIDE SEQUENCE</scope>
    <source>
        <strain evidence="3">MS-P2</strain>
    </source>
</reference>
<evidence type="ECO:0000256" key="1">
    <source>
        <dbReference type="ARBA" id="ARBA00022801"/>
    </source>
</evidence>
<dbReference type="SMART" id="SM00849">
    <property type="entry name" value="Lactamase_B"/>
    <property type="match status" value="1"/>
</dbReference>
<keyword evidence="4" id="KW-1185">Reference proteome</keyword>
<dbReference type="Proteomes" id="UP000694001">
    <property type="component" value="Chromosome"/>
</dbReference>
<accession>A0A975YKY1</accession>
<proteinExistence type="predicted"/>
<evidence type="ECO:0000313" key="3">
    <source>
        <dbReference type="EMBL" id="QXM26260.1"/>
    </source>
</evidence>
<sequence>MRLTLLGTGCPQVDPARMGPAALVRGSGRQILFDCGSGVTQRLVQAGTNGAAIDALFLTHLHSDHVVDFHQLLVSSWHQGRSRPWKLFGPPGTIGFVERSAALWKPELDLRIAHEQRPNESGLEVTVTEFADGQCFRGGGITVTAVKVNHDPFPEAYGFVVEQDHLRLVLSGDTVVWPPLIAAARGADLLLHEVFIRRELRPDPDHRPQETIDRVASYHTLSAEVGRVAAEADVGLLVLTHFVPTRFDPDALVAEVRAHWGGPLVLGEDLMTFDLASRTLSFAGATVAFGA</sequence>
<dbReference type="PANTHER" id="PTHR46018:SF2">
    <property type="entry name" value="ZINC PHOSPHODIESTERASE ELAC PROTEIN 1"/>
    <property type="match status" value="1"/>
</dbReference>
<organism evidence="3 4">
    <name type="scientific">Elioraea tepida</name>
    <dbReference type="NCBI Taxonomy" id="2843330"/>
    <lineage>
        <taxon>Bacteria</taxon>
        <taxon>Pseudomonadati</taxon>
        <taxon>Pseudomonadota</taxon>
        <taxon>Alphaproteobacteria</taxon>
        <taxon>Acetobacterales</taxon>
        <taxon>Elioraeaceae</taxon>
        <taxon>Elioraea</taxon>
    </lineage>
</organism>
<dbReference type="Pfam" id="PF12706">
    <property type="entry name" value="Lactamase_B_2"/>
    <property type="match status" value="1"/>
</dbReference>
<dbReference type="KEGG" id="elio:KO353_08380"/>
<dbReference type="AlphaFoldDB" id="A0A975YKY1"/>
<dbReference type="GO" id="GO:0042781">
    <property type="term" value="F:3'-tRNA processing endoribonuclease activity"/>
    <property type="evidence" value="ECO:0007669"/>
    <property type="project" value="TreeGrafter"/>
</dbReference>
<dbReference type="InterPro" id="IPR001279">
    <property type="entry name" value="Metallo-B-lactamas"/>
</dbReference>
<evidence type="ECO:0000259" key="2">
    <source>
        <dbReference type="SMART" id="SM00849"/>
    </source>
</evidence>
<feature type="domain" description="Metallo-beta-lactamase" evidence="2">
    <location>
        <begin position="18"/>
        <end position="219"/>
    </location>
</feature>
<keyword evidence="1" id="KW-0378">Hydrolase</keyword>
<dbReference type="PANTHER" id="PTHR46018">
    <property type="entry name" value="ZINC PHOSPHODIESTERASE ELAC PROTEIN 1"/>
    <property type="match status" value="1"/>
</dbReference>
<gene>
    <name evidence="3" type="ORF">KO353_08380</name>
</gene>